<dbReference type="PANTHER" id="PTHR33388">
    <property type="entry name" value="OS01G0212500 PROTEIN"/>
    <property type="match status" value="1"/>
</dbReference>
<dbReference type="GO" id="GO:0003700">
    <property type="term" value="F:DNA-binding transcription factor activity"/>
    <property type="evidence" value="ECO:0007669"/>
    <property type="project" value="InterPro"/>
</dbReference>
<evidence type="ECO:0000256" key="1">
    <source>
        <dbReference type="ARBA" id="ARBA00022491"/>
    </source>
</evidence>
<dbReference type="Proteomes" id="UP001161247">
    <property type="component" value="Chromosome 6"/>
</dbReference>
<reference evidence="5" key="1">
    <citation type="submission" date="2023-03" db="EMBL/GenBank/DDBJ databases">
        <authorList>
            <person name="Julca I."/>
        </authorList>
    </citation>
    <scope>NUCLEOTIDE SEQUENCE</scope>
</reference>
<dbReference type="InterPro" id="IPR040356">
    <property type="entry name" value="SPEAR"/>
</dbReference>
<evidence type="ECO:0000256" key="4">
    <source>
        <dbReference type="SAM" id="MobiDB-lite"/>
    </source>
</evidence>
<keyword evidence="6" id="KW-1185">Reference proteome</keyword>
<feature type="compositionally biased region" description="Polar residues" evidence="4">
    <location>
        <begin position="18"/>
        <end position="27"/>
    </location>
</feature>
<protein>
    <submittedName>
        <fullName evidence="5">OLC1v1008240C1</fullName>
    </submittedName>
</protein>
<feature type="region of interest" description="Disordered" evidence="4">
    <location>
        <begin position="18"/>
        <end position="37"/>
    </location>
</feature>
<accession>A0AAV1DL25</accession>
<keyword evidence="3" id="KW-0804">Transcription</keyword>
<name>A0AAV1DL25_OLDCO</name>
<keyword evidence="2" id="KW-0805">Transcription regulation</keyword>
<dbReference type="PANTHER" id="PTHR33388:SF18">
    <property type="entry name" value="PROTEIN SPEAR1"/>
    <property type="match status" value="1"/>
</dbReference>
<keyword evidence="1" id="KW-0678">Repressor</keyword>
<evidence type="ECO:0000256" key="2">
    <source>
        <dbReference type="ARBA" id="ARBA00023015"/>
    </source>
</evidence>
<feature type="compositionally biased region" description="Basic and acidic residues" evidence="4">
    <location>
        <begin position="57"/>
        <end position="68"/>
    </location>
</feature>
<gene>
    <name evidence="5" type="ORF">OLC1_LOCUS16657</name>
</gene>
<evidence type="ECO:0000313" key="6">
    <source>
        <dbReference type="Proteomes" id="UP001161247"/>
    </source>
</evidence>
<feature type="region of interest" description="Disordered" evidence="4">
    <location>
        <begin position="57"/>
        <end position="91"/>
    </location>
</feature>
<feature type="compositionally biased region" description="Low complexity" evidence="4">
    <location>
        <begin position="70"/>
        <end position="84"/>
    </location>
</feature>
<organism evidence="5 6">
    <name type="scientific">Oldenlandia corymbosa var. corymbosa</name>
    <dbReference type="NCBI Taxonomy" id="529605"/>
    <lineage>
        <taxon>Eukaryota</taxon>
        <taxon>Viridiplantae</taxon>
        <taxon>Streptophyta</taxon>
        <taxon>Embryophyta</taxon>
        <taxon>Tracheophyta</taxon>
        <taxon>Spermatophyta</taxon>
        <taxon>Magnoliopsida</taxon>
        <taxon>eudicotyledons</taxon>
        <taxon>Gunneridae</taxon>
        <taxon>Pentapetalae</taxon>
        <taxon>asterids</taxon>
        <taxon>lamiids</taxon>
        <taxon>Gentianales</taxon>
        <taxon>Rubiaceae</taxon>
        <taxon>Rubioideae</taxon>
        <taxon>Spermacoceae</taxon>
        <taxon>Hedyotis-Oldenlandia complex</taxon>
        <taxon>Oldenlandia</taxon>
    </lineage>
</organism>
<dbReference type="EMBL" id="OX459123">
    <property type="protein sequence ID" value="CAI9108596.1"/>
    <property type="molecule type" value="Genomic_DNA"/>
</dbReference>
<dbReference type="AlphaFoldDB" id="A0AAV1DL25"/>
<sequence length="273" mass="30169">MVIFILPVDYIYRTAAQEQQQKQTNSTKKMKEKNAPKRGLGIAKLEEIIMEEEKERRLVSLSPNHRDITSSSSSLAPLQQSSPSHDLPSPISMIRQATIPPPNFGTMNMAYGQMGYSAIPVCPDHVVGGGNWPKVCSNDEFAGLGHRHHHPNNRHGFSYRSYMDLPISNGLQKSQRFREQFSPSSSMLNNNHSEADLVLTLAPPGAAAADANANFPRFKGDEGSVDEQSPKLSMQPRLLSFFPEAKNQIGEVAHSSHNPSGDIGEKVDLRLKL</sequence>
<evidence type="ECO:0000256" key="3">
    <source>
        <dbReference type="ARBA" id="ARBA00023163"/>
    </source>
</evidence>
<proteinExistence type="predicted"/>
<evidence type="ECO:0000313" key="5">
    <source>
        <dbReference type="EMBL" id="CAI9108596.1"/>
    </source>
</evidence>